<evidence type="ECO:0000256" key="16">
    <source>
        <dbReference type="ARBA" id="ARBA00023065"/>
    </source>
</evidence>
<dbReference type="PRINTS" id="PR00119">
    <property type="entry name" value="CATATPASE"/>
</dbReference>
<keyword evidence="5 18" id="KW-1003">Cell membrane</keyword>
<evidence type="ECO:0000256" key="18">
    <source>
        <dbReference type="RuleBase" id="RU362081"/>
    </source>
</evidence>
<evidence type="ECO:0000256" key="12">
    <source>
        <dbReference type="ARBA" id="ARBA00022842"/>
    </source>
</evidence>
<feature type="transmembrane region" description="Helical" evidence="18">
    <location>
        <begin position="277"/>
        <end position="296"/>
    </location>
</feature>
<feature type="transmembrane region" description="Helical" evidence="18">
    <location>
        <begin position="458"/>
        <end position="481"/>
    </location>
</feature>
<dbReference type="InterPro" id="IPR023298">
    <property type="entry name" value="ATPase_P-typ_TM_dom_sf"/>
</dbReference>
<dbReference type="NCBIfam" id="TIGR01525">
    <property type="entry name" value="ATPase-IB_hvy"/>
    <property type="match status" value="1"/>
</dbReference>
<evidence type="ECO:0000256" key="11">
    <source>
        <dbReference type="ARBA" id="ARBA00022840"/>
    </source>
</evidence>
<dbReference type="Pfam" id="PF00403">
    <property type="entry name" value="HMA"/>
    <property type="match status" value="2"/>
</dbReference>
<dbReference type="InterPro" id="IPR006121">
    <property type="entry name" value="HMA_dom"/>
</dbReference>
<dbReference type="PROSITE" id="PS01047">
    <property type="entry name" value="HMA_1"/>
    <property type="match status" value="2"/>
</dbReference>
<dbReference type="SFLD" id="SFLDG00002">
    <property type="entry name" value="C1.7:_P-type_atpase_like"/>
    <property type="match status" value="1"/>
</dbReference>
<accession>A0A1D7TYV5</accession>
<keyword evidence="14 18" id="KW-1133">Transmembrane helix</keyword>
<feature type="domain" description="HMA" evidence="19">
    <location>
        <begin position="83"/>
        <end position="149"/>
    </location>
</feature>
<feature type="transmembrane region" description="Helical" evidence="18">
    <location>
        <begin position="430"/>
        <end position="452"/>
    </location>
</feature>
<dbReference type="FunFam" id="3.30.70.100:FF:000005">
    <property type="entry name" value="Copper-exporting P-type ATPase A"/>
    <property type="match status" value="1"/>
</dbReference>
<dbReference type="InterPro" id="IPR001757">
    <property type="entry name" value="P_typ_ATPase"/>
</dbReference>
<dbReference type="Gene3D" id="2.70.150.10">
    <property type="entry name" value="Calcium-transporting ATPase, cytoplasmic transduction domain A"/>
    <property type="match status" value="1"/>
</dbReference>
<evidence type="ECO:0000256" key="9">
    <source>
        <dbReference type="ARBA" id="ARBA00022741"/>
    </source>
</evidence>
<dbReference type="InterPro" id="IPR036412">
    <property type="entry name" value="HAD-like_sf"/>
</dbReference>
<dbReference type="Proteomes" id="UP000094969">
    <property type="component" value="Chromosome"/>
</dbReference>
<keyword evidence="13" id="KW-1278">Translocase</keyword>
<dbReference type="PROSITE" id="PS50846">
    <property type="entry name" value="HMA_2"/>
    <property type="match status" value="2"/>
</dbReference>
<dbReference type="SUPFAM" id="SSF56784">
    <property type="entry name" value="HAD-like"/>
    <property type="match status" value="1"/>
</dbReference>
<dbReference type="NCBIfam" id="TIGR00003">
    <property type="entry name" value="copper ion binding protein"/>
    <property type="match status" value="1"/>
</dbReference>
<dbReference type="InterPro" id="IPR036163">
    <property type="entry name" value="HMA_dom_sf"/>
</dbReference>
<dbReference type="GO" id="GO:0016887">
    <property type="term" value="F:ATP hydrolysis activity"/>
    <property type="evidence" value="ECO:0007669"/>
    <property type="project" value="InterPro"/>
</dbReference>
<organism evidence="20 21">
    <name type="scientific">Bosea vaviloviae</name>
    <dbReference type="NCBI Taxonomy" id="1526658"/>
    <lineage>
        <taxon>Bacteria</taxon>
        <taxon>Pseudomonadati</taxon>
        <taxon>Pseudomonadota</taxon>
        <taxon>Alphaproteobacteria</taxon>
        <taxon>Hyphomicrobiales</taxon>
        <taxon>Boseaceae</taxon>
        <taxon>Bosea</taxon>
    </lineage>
</organism>
<dbReference type="RefSeq" id="WP_069689519.1">
    <property type="nucleotide sequence ID" value="NZ_CP017147.1"/>
</dbReference>
<feature type="transmembrane region" description="Helical" evidence="18">
    <location>
        <begin position="249"/>
        <end position="271"/>
    </location>
</feature>
<proteinExistence type="inferred from homology"/>
<dbReference type="GO" id="GO:0005507">
    <property type="term" value="F:copper ion binding"/>
    <property type="evidence" value="ECO:0007669"/>
    <property type="project" value="InterPro"/>
</dbReference>
<keyword evidence="12" id="KW-0460">Magnesium</keyword>
<dbReference type="CDD" id="cd02094">
    <property type="entry name" value="P-type_ATPase_Cu-like"/>
    <property type="match status" value="1"/>
</dbReference>
<evidence type="ECO:0000313" key="20">
    <source>
        <dbReference type="EMBL" id="AOO80299.1"/>
    </source>
</evidence>
<keyword evidence="4" id="KW-0813">Transport</keyword>
<dbReference type="EMBL" id="CP017147">
    <property type="protein sequence ID" value="AOO80299.1"/>
    <property type="molecule type" value="Genomic_DNA"/>
</dbReference>
<dbReference type="GO" id="GO:0043682">
    <property type="term" value="F:P-type divalent copper transporter activity"/>
    <property type="evidence" value="ECO:0007669"/>
    <property type="project" value="TreeGrafter"/>
</dbReference>
<evidence type="ECO:0000256" key="3">
    <source>
        <dbReference type="ARBA" id="ARBA00012517"/>
    </source>
</evidence>
<dbReference type="PROSITE" id="PS00154">
    <property type="entry name" value="ATPASE_E1_E2"/>
    <property type="match status" value="1"/>
</dbReference>
<dbReference type="InterPro" id="IPR023214">
    <property type="entry name" value="HAD_sf"/>
</dbReference>
<comment type="similarity">
    <text evidence="2 18">Belongs to the cation transport ATPase (P-type) (TC 3.A.3) family. Type IB subfamily.</text>
</comment>
<reference evidence="20 21" key="1">
    <citation type="journal article" date="2015" name="Antonie Van Leeuwenhoek">
        <title>Bosea vaviloviae sp. nov., a new species of slow-growing rhizobia isolated from nodules of the relict species Vavilovia formosa (Stev.) Fed.</title>
        <authorList>
            <person name="Safronova V.I."/>
            <person name="Kuznetsova I.G."/>
            <person name="Sazanova A.L."/>
            <person name="Kimeklis A.K."/>
            <person name="Belimov A.A."/>
            <person name="Andronov E.E."/>
            <person name="Pinaev A.G."/>
            <person name="Chizhevskaya E.P."/>
            <person name="Pukhaev A.R."/>
            <person name="Popov K.P."/>
            <person name="Willems A."/>
            <person name="Tikhonovich I.A."/>
        </authorList>
    </citation>
    <scope>NUCLEOTIDE SEQUENCE [LARGE SCALE GENOMIC DNA]</scope>
    <source>
        <strain evidence="20 21">Vaf18</strain>
    </source>
</reference>
<dbReference type="InterPro" id="IPR017969">
    <property type="entry name" value="Heavy-metal-associated_CS"/>
</dbReference>
<sequence length="846" mass="87294">MSTDTVLKTTAGRSMQLDIPVGGMSCASCVGRVERAVAAVEGVESVAVNLATERAHVVLSSVKVDPAAIGAAIRKAGYEPSESTVELSVAGMSCASCVGRVEKALKAVPGVLDANVNLATERASVRVLGGADIASRLAAAATAAGYAAEPIQAGIDMADRERQAREVEQTSLRRAVIAAAIATVPLLVFEMGMHLSETLHHVLAGKVGEFNIKVISFLLASFVQFGPGLRFLRKGWPALLRGAPDMNSLVMLGTSAAYLYSTVATFAPDWLPDGTDYTYFEAGAVIVTLILTGRWFEARAKGQTSEAIRRLMSLQAKSARVLRDGAEIDVAIETVVPGDIVIVRPGERIPVDGEVLEGLSYVDEAMITGEPIPARKEPGATVTGGTVNGTGAFRFAARKVGADTLLAQIVRTVEAAQGSKLPIQALVDKVTMWFVPAVIALALLTFAAWLVFGPSPAFAFALVNAVAVLIIACPCAMGLATPTSIMVGTGKGAELGILFRQGEALQSLKDARIVALDKTGTLTKGRPELTDISVAPGFAEDEVLRLVASVEARSEHPVAEAIVAAARLRGFELAEPAEFAAEPGFGVKAKVEGRAIEVGADRLMRRLGLDLAAFADQAGRLAAAGKTPLYAAIDGKLAAIIAVADPIKETTPAAIAALHALGLRVVMITGDNKGTANAIAARLGIDEVVAEVLPTGKSEVVKTLQAGGVKVAFVGDGINDAPALAQADVGLAIGTGTDIAIESADVVLMSGDLNGVAKAIALSQATIANIRQNLAWAFGYNIVLIPVAAGALYPAFGILMSPMFAGLAMALSSVSVLTNALRLRRFGGVAATASARSPAAKLAPAE</sequence>
<dbReference type="Gene3D" id="3.30.70.100">
    <property type="match status" value="2"/>
</dbReference>
<dbReference type="Pfam" id="PF00702">
    <property type="entry name" value="Hydrolase"/>
    <property type="match status" value="1"/>
</dbReference>
<feature type="transmembrane region" description="Helical" evidence="18">
    <location>
        <begin position="210"/>
        <end position="229"/>
    </location>
</feature>
<keyword evidence="17 18" id="KW-0472">Membrane</keyword>
<comment type="subcellular location">
    <subcellularLocation>
        <location evidence="1">Cell membrane</location>
        <topology evidence="1">Multi-pass membrane protein</topology>
    </subcellularLocation>
</comment>
<dbReference type="GO" id="GO:0055070">
    <property type="term" value="P:copper ion homeostasis"/>
    <property type="evidence" value="ECO:0007669"/>
    <property type="project" value="TreeGrafter"/>
</dbReference>
<evidence type="ECO:0000256" key="1">
    <source>
        <dbReference type="ARBA" id="ARBA00004651"/>
    </source>
</evidence>
<evidence type="ECO:0000256" key="10">
    <source>
        <dbReference type="ARBA" id="ARBA00022796"/>
    </source>
</evidence>
<dbReference type="GO" id="GO:0060003">
    <property type="term" value="P:copper ion export"/>
    <property type="evidence" value="ECO:0007669"/>
    <property type="project" value="UniProtKB-ARBA"/>
</dbReference>
<keyword evidence="21" id="KW-1185">Reference proteome</keyword>
<evidence type="ECO:0000256" key="14">
    <source>
        <dbReference type="ARBA" id="ARBA00022989"/>
    </source>
</evidence>
<evidence type="ECO:0000256" key="15">
    <source>
        <dbReference type="ARBA" id="ARBA00023008"/>
    </source>
</evidence>
<dbReference type="STRING" id="1526658.BHK69_07305"/>
<dbReference type="Pfam" id="PF00122">
    <property type="entry name" value="E1-E2_ATPase"/>
    <property type="match status" value="1"/>
</dbReference>
<dbReference type="KEGG" id="bvv:BHK69_07305"/>
<dbReference type="InterPro" id="IPR018303">
    <property type="entry name" value="ATPase_P-typ_P_site"/>
</dbReference>
<evidence type="ECO:0000256" key="7">
    <source>
        <dbReference type="ARBA" id="ARBA00022723"/>
    </source>
</evidence>
<keyword evidence="8" id="KW-0677">Repeat</keyword>
<dbReference type="SUPFAM" id="SSF81653">
    <property type="entry name" value="Calcium ATPase, transduction domain A"/>
    <property type="match status" value="1"/>
</dbReference>
<evidence type="ECO:0000256" key="2">
    <source>
        <dbReference type="ARBA" id="ARBA00006024"/>
    </source>
</evidence>
<dbReference type="NCBIfam" id="TIGR01511">
    <property type="entry name" value="ATPase-IB1_Cu"/>
    <property type="match status" value="1"/>
</dbReference>
<evidence type="ECO:0000256" key="6">
    <source>
        <dbReference type="ARBA" id="ARBA00022692"/>
    </source>
</evidence>
<dbReference type="AlphaFoldDB" id="A0A1D7TYV5"/>
<dbReference type="InterPro" id="IPR027256">
    <property type="entry name" value="P-typ_ATPase_IB"/>
</dbReference>
<keyword evidence="15" id="KW-0186">Copper</keyword>
<dbReference type="EC" id="7.2.2.8" evidence="3"/>
<dbReference type="InterPro" id="IPR059000">
    <property type="entry name" value="ATPase_P-type_domA"/>
</dbReference>
<dbReference type="PANTHER" id="PTHR43520:SF8">
    <property type="entry name" value="P-TYPE CU(+) TRANSPORTER"/>
    <property type="match status" value="1"/>
</dbReference>
<dbReference type="SUPFAM" id="SSF55008">
    <property type="entry name" value="HMA, heavy metal-associated domain"/>
    <property type="match status" value="2"/>
</dbReference>
<dbReference type="NCBIfam" id="TIGR01494">
    <property type="entry name" value="ATPase_P-type"/>
    <property type="match status" value="1"/>
</dbReference>
<name>A0A1D7TYV5_9HYPH</name>
<keyword evidence="6 18" id="KW-0812">Transmembrane</keyword>
<feature type="transmembrane region" description="Helical" evidence="18">
    <location>
        <begin position="802"/>
        <end position="821"/>
    </location>
</feature>
<dbReference type="InterPro" id="IPR044492">
    <property type="entry name" value="P_typ_ATPase_HD_dom"/>
</dbReference>
<dbReference type="Gene3D" id="3.40.1110.10">
    <property type="entry name" value="Calcium-transporting ATPase, cytoplasmic domain N"/>
    <property type="match status" value="1"/>
</dbReference>
<dbReference type="GO" id="GO:0005524">
    <property type="term" value="F:ATP binding"/>
    <property type="evidence" value="ECO:0007669"/>
    <property type="project" value="UniProtKB-UniRule"/>
</dbReference>
<dbReference type="CDD" id="cd00371">
    <property type="entry name" value="HMA"/>
    <property type="match status" value="2"/>
</dbReference>
<dbReference type="GO" id="GO:0005886">
    <property type="term" value="C:plasma membrane"/>
    <property type="evidence" value="ECO:0007669"/>
    <property type="project" value="UniProtKB-SubCell"/>
</dbReference>
<feature type="domain" description="HMA" evidence="19">
    <location>
        <begin position="15"/>
        <end position="81"/>
    </location>
</feature>
<evidence type="ECO:0000256" key="17">
    <source>
        <dbReference type="ARBA" id="ARBA00023136"/>
    </source>
</evidence>
<dbReference type="PRINTS" id="PR00120">
    <property type="entry name" value="HATPASE"/>
</dbReference>
<dbReference type="InterPro" id="IPR006122">
    <property type="entry name" value="HMA_Cu_ion-bd"/>
</dbReference>
<evidence type="ECO:0000256" key="5">
    <source>
        <dbReference type="ARBA" id="ARBA00022475"/>
    </source>
</evidence>
<keyword evidence="16" id="KW-0406">Ion transport</keyword>
<dbReference type="Gene3D" id="3.40.50.1000">
    <property type="entry name" value="HAD superfamily/HAD-like"/>
    <property type="match status" value="1"/>
</dbReference>
<evidence type="ECO:0000256" key="8">
    <source>
        <dbReference type="ARBA" id="ARBA00022737"/>
    </source>
</evidence>
<dbReference type="SFLD" id="SFLDS00003">
    <property type="entry name" value="Haloacid_Dehalogenase"/>
    <property type="match status" value="1"/>
</dbReference>
<dbReference type="SUPFAM" id="SSF81665">
    <property type="entry name" value="Calcium ATPase, transmembrane domain M"/>
    <property type="match status" value="1"/>
</dbReference>
<dbReference type="InterPro" id="IPR008250">
    <property type="entry name" value="ATPase_P-typ_transduc_dom_A_sf"/>
</dbReference>
<evidence type="ECO:0000256" key="4">
    <source>
        <dbReference type="ARBA" id="ARBA00022448"/>
    </source>
</evidence>
<evidence type="ECO:0000259" key="19">
    <source>
        <dbReference type="PROSITE" id="PS50846"/>
    </source>
</evidence>
<dbReference type="SFLD" id="SFLDF00027">
    <property type="entry name" value="p-type_atpase"/>
    <property type="match status" value="1"/>
</dbReference>
<dbReference type="FunFam" id="2.70.150.10:FF:000020">
    <property type="entry name" value="Copper-exporting P-type ATPase A"/>
    <property type="match status" value="1"/>
</dbReference>
<feature type="transmembrane region" description="Helical" evidence="18">
    <location>
        <begin position="774"/>
        <end position="796"/>
    </location>
</feature>
<feature type="transmembrane region" description="Helical" evidence="18">
    <location>
        <begin position="175"/>
        <end position="195"/>
    </location>
</feature>
<keyword evidence="10" id="KW-0187">Copper transport</keyword>
<gene>
    <name evidence="20" type="ORF">BHK69_07305</name>
</gene>
<dbReference type="InterPro" id="IPR023299">
    <property type="entry name" value="ATPase_P-typ_cyto_dom_N"/>
</dbReference>
<protein>
    <recommendedName>
        <fullName evidence="3">P-type Cu(+) transporter</fullName>
        <ecNumber evidence="3">7.2.2.8</ecNumber>
    </recommendedName>
</protein>
<dbReference type="PANTHER" id="PTHR43520">
    <property type="entry name" value="ATP7, ISOFORM B"/>
    <property type="match status" value="1"/>
</dbReference>
<evidence type="ECO:0000313" key="21">
    <source>
        <dbReference type="Proteomes" id="UP000094969"/>
    </source>
</evidence>
<dbReference type="GO" id="GO:0140581">
    <property type="term" value="F:P-type monovalent copper transporter activity"/>
    <property type="evidence" value="ECO:0007669"/>
    <property type="project" value="UniProtKB-EC"/>
</dbReference>
<keyword evidence="9 18" id="KW-0547">Nucleotide-binding</keyword>
<evidence type="ECO:0000256" key="13">
    <source>
        <dbReference type="ARBA" id="ARBA00022967"/>
    </source>
</evidence>
<keyword evidence="7 18" id="KW-0479">Metal-binding</keyword>
<keyword evidence="11 18" id="KW-0067">ATP-binding</keyword>